<gene>
    <name evidence="1" type="ORF">DS421_19g655490</name>
</gene>
<dbReference type="Proteomes" id="UP000464620">
    <property type="component" value="Chromosome B09"/>
</dbReference>
<accession>A0A6B9VAH1</accession>
<dbReference type="EMBL" id="CP031001">
    <property type="protein sequence ID" value="QHN77754.1"/>
    <property type="molecule type" value="Genomic_DNA"/>
</dbReference>
<name>A0A6B9VAH1_ARAHY</name>
<dbReference type="AlphaFoldDB" id="A0A6B9VAH1"/>
<organism evidence="1 2">
    <name type="scientific">Arachis hypogaea</name>
    <name type="common">Peanut</name>
    <dbReference type="NCBI Taxonomy" id="3818"/>
    <lineage>
        <taxon>Eukaryota</taxon>
        <taxon>Viridiplantae</taxon>
        <taxon>Streptophyta</taxon>
        <taxon>Embryophyta</taxon>
        <taxon>Tracheophyta</taxon>
        <taxon>Spermatophyta</taxon>
        <taxon>Magnoliopsida</taxon>
        <taxon>eudicotyledons</taxon>
        <taxon>Gunneridae</taxon>
        <taxon>Pentapetalae</taxon>
        <taxon>rosids</taxon>
        <taxon>fabids</taxon>
        <taxon>Fabales</taxon>
        <taxon>Fabaceae</taxon>
        <taxon>Papilionoideae</taxon>
        <taxon>50 kb inversion clade</taxon>
        <taxon>dalbergioids sensu lato</taxon>
        <taxon>Dalbergieae</taxon>
        <taxon>Pterocarpus clade</taxon>
        <taxon>Arachis</taxon>
    </lineage>
</organism>
<evidence type="ECO:0000313" key="2">
    <source>
        <dbReference type="Proteomes" id="UP000464620"/>
    </source>
</evidence>
<protein>
    <submittedName>
        <fullName evidence="1">Uncharacterized protein</fullName>
    </submittedName>
</protein>
<proteinExistence type="predicted"/>
<evidence type="ECO:0000313" key="1">
    <source>
        <dbReference type="EMBL" id="QHN77754.1"/>
    </source>
</evidence>
<reference evidence="1 2" key="1">
    <citation type="submission" date="2020-01" db="EMBL/GenBank/DDBJ databases">
        <title>Genome sequence of Arachis hypogaea, cultivar Shitouqi.</title>
        <authorList>
            <person name="Zhuang W."/>
            <person name="Chen H."/>
            <person name="Varshney R."/>
            <person name="Wang D."/>
            <person name="Ming R."/>
        </authorList>
    </citation>
    <scope>NUCLEOTIDE SEQUENCE [LARGE SCALE GENOMIC DNA]</scope>
    <source>
        <tissue evidence="1">Young leaf</tissue>
    </source>
</reference>
<sequence length="159" mass="17333">MPSIPSGTPSFQLPSAPSMDCCTSVPRHVAQVARSWIRELFKLGVPHLCSQVARPSDFLELACHAFDTKWHAILEVLLGMVSWRATPICSSGTPIVVDESSVPRPFCVLHFALWDFVLACHAQFLACHAHMHAWTSSLDFSIDVPCPAPGVPCPAPGFK</sequence>